<dbReference type="InterPro" id="IPR003594">
    <property type="entry name" value="HATPase_dom"/>
</dbReference>
<feature type="region of interest" description="Disordered" evidence="7">
    <location>
        <begin position="50"/>
        <end position="79"/>
    </location>
</feature>
<keyword evidence="8" id="KW-0812">Transmembrane</keyword>
<name>A0A067M6H8_BOTB1</name>
<dbReference type="PANTHER" id="PTHR43047">
    <property type="entry name" value="TWO-COMPONENT HISTIDINE PROTEIN KINASE"/>
    <property type="match status" value="1"/>
</dbReference>
<dbReference type="Pfam" id="PF00072">
    <property type="entry name" value="Response_reg"/>
    <property type="match status" value="1"/>
</dbReference>
<feature type="domain" description="Response regulatory" evidence="10">
    <location>
        <begin position="888"/>
        <end position="1025"/>
    </location>
</feature>
<dbReference type="AlphaFoldDB" id="A0A067M6H8"/>
<dbReference type="CDD" id="cd00082">
    <property type="entry name" value="HisKA"/>
    <property type="match status" value="1"/>
</dbReference>
<dbReference type="Proteomes" id="UP000027195">
    <property type="component" value="Unassembled WGS sequence"/>
</dbReference>
<dbReference type="InterPro" id="IPR003661">
    <property type="entry name" value="HisK_dim/P_dom"/>
</dbReference>
<dbReference type="Pfam" id="PF00512">
    <property type="entry name" value="HisKA"/>
    <property type="match status" value="1"/>
</dbReference>
<dbReference type="SMART" id="SM00388">
    <property type="entry name" value="HisKA"/>
    <property type="match status" value="1"/>
</dbReference>
<dbReference type="SMART" id="SM00448">
    <property type="entry name" value="REC"/>
    <property type="match status" value="1"/>
</dbReference>
<organism evidence="11 12">
    <name type="scientific">Botryobasidium botryosum (strain FD-172 SS1)</name>
    <dbReference type="NCBI Taxonomy" id="930990"/>
    <lineage>
        <taxon>Eukaryota</taxon>
        <taxon>Fungi</taxon>
        <taxon>Dikarya</taxon>
        <taxon>Basidiomycota</taxon>
        <taxon>Agaricomycotina</taxon>
        <taxon>Agaricomycetes</taxon>
        <taxon>Cantharellales</taxon>
        <taxon>Botryobasidiaceae</taxon>
        <taxon>Botryobasidium</taxon>
    </lineage>
</organism>
<dbReference type="CDD" id="cd17546">
    <property type="entry name" value="REC_hyHK_CKI1_RcsC-like"/>
    <property type="match status" value="1"/>
</dbReference>
<evidence type="ECO:0000313" key="11">
    <source>
        <dbReference type="EMBL" id="KDQ11343.1"/>
    </source>
</evidence>
<proteinExistence type="predicted"/>
<dbReference type="GO" id="GO:0000155">
    <property type="term" value="F:phosphorelay sensor kinase activity"/>
    <property type="evidence" value="ECO:0007669"/>
    <property type="project" value="InterPro"/>
</dbReference>
<dbReference type="SUPFAM" id="SSF55874">
    <property type="entry name" value="ATPase domain of HSP90 chaperone/DNA topoisomerase II/histidine kinase"/>
    <property type="match status" value="1"/>
</dbReference>
<dbReference type="InParanoid" id="A0A067M6H8"/>
<dbReference type="GO" id="GO:0005886">
    <property type="term" value="C:plasma membrane"/>
    <property type="evidence" value="ECO:0007669"/>
    <property type="project" value="TreeGrafter"/>
</dbReference>
<feature type="domain" description="Histidine kinase" evidence="9">
    <location>
        <begin position="393"/>
        <end position="689"/>
    </location>
</feature>
<evidence type="ECO:0000256" key="2">
    <source>
        <dbReference type="ARBA" id="ARBA00012438"/>
    </source>
</evidence>
<dbReference type="GO" id="GO:0009927">
    <property type="term" value="F:histidine phosphotransfer kinase activity"/>
    <property type="evidence" value="ECO:0007669"/>
    <property type="project" value="TreeGrafter"/>
</dbReference>
<feature type="transmembrane region" description="Helical" evidence="8">
    <location>
        <begin position="250"/>
        <end position="272"/>
    </location>
</feature>
<dbReference type="OrthoDB" id="60033at2759"/>
<feature type="transmembrane region" description="Helical" evidence="8">
    <location>
        <begin position="188"/>
        <end position="211"/>
    </location>
</feature>
<feature type="region of interest" description="Disordered" evidence="7">
    <location>
        <begin position="567"/>
        <end position="589"/>
    </location>
</feature>
<feature type="transmembrane region" description="Helical" evidence="8">
    <location>
        <begin position="217"/>
        <end position="238"/>
    </location>
</feature>
<evidence type="ECO:0000313" key="12">
    <source>
        <dbReference type="Proteomes" id="UP000027195"/>
    </source>
</evidence>
<feature type="region of interest" description="Disordered" evidence="7">
    <location>
        <begin position="816"/>
        <end position="882"/>
    </location>
</feature>
<evidence type="ECO:0000256" key="4">
    <source>
        <dbReference type="ARBA" id="ARBA00022679"/>
    </source>
</evidence>
<evidence type="ECO:0000259" key="10">
    <source>
        <dbReference type="PROSITE" id="PS50110"/>
    </source>
</evidence>
<dbReference type="Pfam" id="PF02518">
    <property type="entry name" value="HATPase_c"/>
    <property type="match status" value="1"/>
</dbReference>
<dbReference type="Gene3D" id="1.10.287.130">
    <property type="match status" value="1"/>
</dbReference>
<dbReference type="InterPro" id="IPR036097">
    <property type="entry name" value="HisK_dim/P_sf"/>
</dbReference>
<dbReference type="Gene3D" id="3.40.50.2300">
    <property type="match status" value="1"/>
</dbReference>
<feature type="modified residue" description="4-aspartylphosphate" evidence="6">
    <location>
        <position position="960"/>
    </location>
</feature>
<dbReference type="InterPro" id="IPR001789">
    <property type="entry name" value="Sig_transdc_resp-reg_receiver"/>
</dbReference>
<evidence type="ECO:0000256" key="8">
    <source>
        <dbReference type="SAM" id="Phobius"/>
    </source>
</evidence>
<keyword evidence="12" id="KW-1185">Reference proteome</keyword>
<keyword evidence="8" id="KW-0472">Membrane</keyword>
<evidence type="ECO:0000256" key="3">
    <source>
        <dbReference type="ARBA" id="ARBA00022553"/>
    </source>
</evidence>
<dbReference type="EMBL" id="KL198059">
    <property type="protein sequence ID" value="KDQ11343.1"/>
    <property type="molecule type" value="Genomic_DNA"/>
</dbReference>
<evidence type="ECO:0000256" key="7">
    <source>
        <dbReference type="SAM" id="MobiDB-lite"/>
    </source>
</evidence>
<dbReference type="PROSITE" id="PS50110">
    <property type="entry name" value="RESPONSE_REGULATORY"/>
    <property type="match status" value="1"/>
</dbReference>
<dbReference type="SMART" id="SM00387">
    <property type="entry name" value="HATPase_c"/>
    <property type="match status" value="1"/>
</dbReference>
<gene>
    <name evidence="11" type="ORF">BOTBODRAFT_35428</name>
</gene>
<dbReference type="InterPro" id="IPR005467">
    <property type="entry name" value="His_kinase_dom"/>
</dbReference>
<dbReference type="Gene3D" id="3.30.565.10">
    <property type="entry name" value="Histidine kinase-like ATPase, C-terminal domain"/>
    <property type="match status" value="1"/>
</dbReference>
<dbReference type="InterPro" id="IPR004358">
    <property type="entry name" value="Sig_transdc_His_kin-like_C"/>
</dbReference>
<keyword evidence="3 6" id="KW-0597">Phosphoprotein</keyword>
<evidence type="ECO:0000259" key="9">
    <source>
        <dbReference type="PROSITE" id="PS50109"/>
    </source>
</evidence>
<keyword evidence="8" id="KW-1133">Transmembrane helix</keyword>
<dbReference type="SUPFAM" id="SSF52172">
    <property type="entry name" value="CheY-like"/>
    <property type="match status" value="1"/>
</dbReference>
<feature type="region of interest" description="Disordered" evidence="7">
    <location>
        <begin position="102"/>
        <end position="130"/>
    </location>
</feature>
<reference evidence="12" key="1">
    <citation type="journal article" date="2014" name="Proc. Natl. Acad. Sci. U.S.A.">
        <title>Extensive sampling of basidiomycete genomes demonstrates inadequacy of the white-rot/brown-rot paradigm for wood decay fungi.</title>
        <authorList>
            <person name="Riley R."/>
            <person name="Salamov A.A."/>
            <person name="Brown D.W."/>
            <person name="Nagy L.G."/>
            <person name="Floudas D."/>
            <person name="Held B.W."/>
            <person name="Levasseur A."/>
            <person name="Lombard V."/>
            <person name="Morin E."/>
            <person name="Otillar R."/>
            <person name="Lindquist E.A."/>
            <person name="Sun H."/>
            <person name="LaButti K.M."/>
            <person name="Schmutz J."/>
            <person name="Jabbour D."/>
            <person name="Luo H."/>
            <person name="Baker S.E."/>
            <person name="Pisabarro A.G."/>
            <person name="Walton J.D."/>
            <person name="Blanchette R.A."/>
            <person name="Henrissat B."/>
            <person name="Martin F."/>
            <person name="Cullen D."/>
            <person name="Hibbett D.S."/>
            <person name="Grigoriev I.V."/>
        </authorList>
    </citation>
    <scope>NUCLEOTIDE SEQUENCE [LARGE SCALE GENOMIC DNA]</scope>
    <source>
        <strain evidence="12">FD-172 SS1</strain>
    </source>
</reference>
<dbReference type="InterPro" id="IPR036890">
    <property type="entry name" value="HATPase_C_sf"/>
</dbReference>
<protein>
    <recommendedName>
        <fullName evidence="2">histidine kinase</fullName>
        <ecNumber evidence="2">2.7.13.3</ecNumber>
    </recommendedName>
</protein>
<dbReference type="SUPFAM" id="SSF47384">
    <property type="entry name" value="Homodimeric domain of signal transducing histidine kinase"/>
    <property type="match status" value="1"/>
</dbReference>
<keyword evidence="5" id="KW-0418">Kinase</keyword>
<dbReference type="PROSITE" id="PS50109">
    <property type="entry name" value="HIS_KIN"/>
    <property type="match status" value="1"/>
</dbReference>
<comment type="catalytic activity">
    <reaction evidence="1">
        <text>ATP + protein L-histidine = ADP + protein N-phospho-L-histidine.</text>
        <dbReference type="EC" id="2.7.13.3"/>
    </reaction>
</comment>
<dbReference type="EC" id="2.7.13.3" evidence="2"/>
<keyword evidence="4" id="KW-0808">Transferase</keyword>
<feature type="transmembrane region" description="Helical" evidence="8">
    <location>
        <begin position="284"/>
        <end position="302"/>
    </location>
</feature>
<dbReference type="InterPro" id="IPR011006">
    <property type="entry name" value="CheY-like_superfamily"/>
</dbReference>
<evidence type="ECO:0000256" key="5">
    <source>
        <dbReference type="ARBA" id="ARBA00022777"/>
    </source>
</evidence>
<accession>A0A067M6H8</accession>
<dbReference type="PRINTS" id="PR00344">
    <property type="entry name" value="BCTRLSENSOR"/>
</dbReference>
<evidence type="ECO:0000256" key="1">
    <source>
        <dbReference type="ARBA" id="ARBA00000085"/>
    </source>
</evidence>
<feature type="transmembrane region" description="Helical" evidence="8">
    <location>
        <begin position="309"/>
        <end position="325"/>
    </location>
</feature>
<sequence length="1034" mass="113380">MTPAEVPSSALESIQTVAPKKADYESGLHVHWARFKKRIGHGAALSESMEVGGSTDASSFHHAAHEKRTNPDVAPSGVDDQELDMEEPEVDEVVVDTEFVTHGDNSNSTQFTPEDSGSPGRSGGSHTDRGSLARYTPAANNFWDRIPWLGRILMTVLPAVHRFFNPKFFDEDLENKFLRETWYTQKTLSLYAGLFLVLNWALACALVAQPFSIIEKIYYYGVGALLSVPVPVMIFYDLPLVHPRMYQRFITCSIWSWAIYNVIFIKTCGYYGGPAYFSCGDKDFLGLLYYATSLPAIGLFALKMNRFHALFGGFIFVCLICGLIVPQKPSWLRNVVNVVVFHPFLAYVNYMREVGERRLYTLRDQLKVQYRATQQAQVSERKAADSKRRLTSYIFHEVRIPLNTALLAVQNMQAADTVDREADIEFTALEGSLSMMSKVLNDVLDFNRMDSGRFESVSRPYPFHTVLRSVLVPLQMAADARGLQLITELDKNIDIVARRISWAAQGRSEAWIADRLAEEKDDTALVIGDEMRLRQIITNLASNACKFTPAGGTIHIRTKLIKPTLDDLPCTPKEGSRKSSLDGESSGLSMSRLKRHDTISNVASLPHERIVIRIEVEDTGVGIRQRDLVDNRLFSPYVQTEIGRFQGGKGTGLGLALVRHIVRLSGGRLGVKSKQGVGSMFWVELSPGVPLAPSKGGESPGISHSIFPERQAWTMDPAAAAFKASQAEGITPSTTADFSSPSPGYSMTSTVVDSPNLHMPASLPTQQDSALVTIMEHGGMVELHAMSARTRRDGATSGTNFPDPVVSTVAASLLSDAASASSSQPPSPPTAQSPPGPTPGSSRAPSAPPTFNTTARATLDATSSIPPQPLPATPGGTVVSSPFATPPKVLVVDDDLLTRRLMSRMLTRMGCNVETAENGQIALEMILASGPTPFFETPPVDSGESTPRITEGRFTIVFLDNQMPRLSGVEMTKRLRALGRQDFLVGVTGNALKEDQDEYYEAGVDRVLTKPVLESSLKEMLMLADERRRSRLKG</sequence>
<feature type="compositionally biased region" description="Polar residues" evidence="7">
    <location>
        <begin position="850"/>
        <end position="865"/>
    </location>
</feature>
<dbReference type="STRING" id="930990.A0A067M6H8"/>
<feature type="compositionally biased region" description="Pro residues" evidence="7">
    <location>
        <begin position="825"/>
        <end position="838"/>
    </location>
</feature>
<dbReference type="PANTHER" id="PTHR43047:SF66">
    <property type="entry name" value="HISKA"/>
    <property type="match status" value="1"/>
</dbReference>
<dbReference type="HOGENOM" id="CLU_006108_0_0_1"/>
<feature type="compositionally biased region" description="Polar residues" evidence="7">
    <location>
        <begin position="103"/>
        <end position="115"/>
    </location>
</feature>
<evidence type="ECO:0000256" key="6">
    <source>
        <dbReference type="PROSITE-ProRule" id="PRU00169"/>
    </source>
</evidence>